<dbReference type="InterPro" id="IPR035979">
    <property type="entry name" value="RBD_domain_sf"/>
</dbReference>
<dbReference type="GO" id="GO:1901259">
    <property type="term" value="P:chloroplast rRNA processing"/>
    <property type="evidence" value="ECO:0007669"/>
    <property type="project" value="TreeGrafter"/>
</dbReference>
<feature type="domain" description="RRM" evidence="3">
    <location>
        <begin position="196"/>
        <end position="275"/>
    </location>
</feature>
<gene>
    <name evidence="4" type="ORF">Prudu_004442</name>
</gene>
<dbReference type="CDD" id="cd00590">
    <property type="entry name" value="RRM_SF"/>
    <property type="match status" value="1"/>
</dbReference>
<evidence type="ECO:0000259" key="3">
    <source>
        <dbReference type="PROSITE" id="PS50102"/>
    </source>
</evidence>
<proteinExistence type="predicted"/>
<dbReference type="InterPro" id="IPR012677">
    <property type="entry name" value="Nucleotide-bd_a/b_plait_sf"/>
</dbReference>
<dbReference type="Gene3D" id="3.30.70.330">
    <property type="match status" value="2"/>
</dbReference>
<dbReference type="Pfam" id="PF00076">
    <property type="entry name" value="RRM_1"/>
    <property type="match status" value="2"/>
</dbReference>
<dbReference type="EMBL" id="AP019297">
    <property type="protein sequence ID" value="BBG95800.1"/>
    <property type="molecule type" value="Genomic_DNA"/>
</dbReference>
<protein>
    <submittedName>
        <fullName evidence="4">RNA-binding family protein with RRM/RBD/RNP motifs</fullName>
    </submittedName>
</protein>
<reference evidence="4" key="1">
    <citation type="journal article" date="2019" name="Science">
        <title>Mutation of a bHLH transcription factor allowed almond domestication.</title>
        <authorList>
            <person name="Sanchez-Perez R."/>
            <person name="Pavan S."/>
            <person name="Mazzeo R."/>
            <person name="Moldovan C."/>
            <person name="Aiese Cigliano R."/>
            <person name="Del Cueto J."/>
            <person name="Ricciardi F."/>
            <person name="Lotti C."/>
            <person name="Ricciardi L."/>
            <person name="Dicenta F."/>
            <person name="Lopez-Marques R.L."/>
            <person name="Lindberg Moller B."/>
        </authorList>
    </citation>
    <scope>NUCLEOTIDE SEQUENCE</scope>
</reference>
<organism evidence="4">
    <name type="scientific">Prunus dulcis</name>
    <name type="common">Almond</name>
    <name type="synonym">Amygdalus dulcis</name>
    <dbReference type="NCBI Taxonomy" id="3755"/>
    <lineage>
        <taxon>Eukaryota</taxon>
        <taxon>Viridiplantae</taxon>
        <taxon>Streptophyta</taxon>
        <taxon>Embryophyta</taxon>
        <taxon>Tracheophyta</taxon>
        <taxon>Spermatophyta</taxon>
        <taxon>Magnoliopsida</taxon>
        <taxon>eudicotyledons</taxon>
        <taxon>Gunneridae</taxon>
        <taxon>Pentapetalae</taxon>
        <taxon>rosids</taxon>
        <taxon>fabids</taxon>
        <taxon>Rosales</taxon>
        <taxon>Rosaceae</taxon>
        <taxon>Amygdaloideae</taxon>
        <taxon>Amygdaleae</taxon>
        <taxon>Prunus</taxon>
    </lineage>
</organism>
<keyword evidence="1 2" id="KW-0694">RNA-binding</keyword>
<dbReference type="InterPro" id="IPR000504">
    <property type="entry name" value="RRM_dom"/>
</dbReference>
<dbReference type="PROSITE" id="PS50102">
    <property type="entry name" value="RRM"/>
    <property type="match status" value="2"/>
</dbReference>
<name>A0A4Y1QVA3_PRUDU</name>
<evidence type="ECO:0000256" key="2">
    <source>
        <dbReference type="PROSITE-ProRule" id="PRU00176"/>
    </source>
</evidence>
<evidence type="ECO:0000313" key="4">
    <source>
        <dbReference type="EMBL" id="BBG95800.1"/>
    </source>
</evidence>
<dbReference type="SUPFAM" id="SSF54928">
    <property type="entry name" value="RNA-binding domain, RBD"/>
    <property type="match status" value="1"/>
</dbReference>
<dbReference type="InterPro" id="IPR050502">
    <property type="entry name" value="Euk_RNA-bind_prot"/>
</dbReference>
<accession>A0A4Y1QVA3</accession>
<dbReference type="PANTHER" id="PTHR48025:SF17">
    <property type="entry name" value="28 KDA RIBONUCLEOPROTEIN, CHLOROPLASTIC"/>
    <property type="match status" value="1"/>
</dbReference>
<dbReference type="SMART" id="SM00361">
    <property type="entry name" value="RRM_1"/>
    <property type="match status" value="2"/>
</dbReference>
<dbReference type="InterPro" id="IPR003954">
    <property type="entry name" value="RRM_euk-type"/>
</dbReference>
<dbReference type="GO" id="GO:0009535">
    <property type="term" value="C:chloroplast thylakoid membrane"/>
    <property type="evidence" value="ECO:0007669"/>
    <property type="project" value="TreeGrafter"/>
</dbReference>
<dbReference type="SMART" id="SM00360">
    <property type="entry name" value="RRM"/>
    <property type="match status" value="2"/>
</dbReference>
<dbReference type="AlphaFoldDB" id="A0A4Y1QVA3"/>
<evidence type="ECO:0000256" key="1">
    <source>
        <dbReference type="ARBA" id="ARBA00022884"/>
    </source>
</evidence>
<feature type="domain" description="RRM" evidence="3">
    <location>
        <begin position="102"/>
        <end position="179"/>
    </location>
</feature>
<dbReference type="GO" id="GO:0003729">
    <property type="term" value="F:mRNA binding"/>
    <property type="evidence" value="ECO:0007669"/>
    <property type="project" value="TreeGrafter"/>
</dbReference>
<dbReference type="PANTHER" id="PTHR48025">
    <property type="entry name" value="OS02G0815200 PROTEIN"/>
    <property type="match status" value="1"/>
</dbReference>
<sequence length="325" mass="36269">MALLRYPCFLTEQVVHLTPLLSLQNSLQNPQHLSKHTPTTLSLSGSLSSLSLSLPHTHTRSSSITRTKRLSNFVFKFSSTAQEQALDESPVLEAEPEEFSDTRLLAQNVPWTCTPEDIRTLFEKYGTVVDVELAMYNKTRNRGLAFVTMGSPEEALAALNNLESSEMEGRIIKMAYAKPKKTKIPPPSSQPKPVTFNLYVENLPYEARSKDLKELFNSEDCSVVTAEVVFQGNPRRSAGYGFVGFKSKKEAEAALSAFHGKLLMGRRIRVARGKQFVKVPKEESSQLGDESTELNSIVEQVNTDTLLQFELSNGPSGKNEKFRHL</sequence>